<keyword evidence="4" id="KW-0410">Iron transport</keyword>
<dbReference type="AlphaFoldDB" id="A0A6C0U0F9"/>
<dbReference type="Gene3D" id="2.40.170.20">
    <property type="entry name" value="TonB-dependent receptor, beta-barrel domain"/>
    <property type="match status" value="1"/>
</dbReference>
<name>A0A6C0U0F9_9GAMM</name>
<keyword evidence="6" id="KW-0408">Iron</keyword>
<accession>A0A6C0U0F9</accession>
<evidence type="ECO:0000313" key="16">
    <source>
        <dbReference type="EMBL" id="QIB65511.1"/>
    </source>
</evidence>
<comment type="similarity">
    <text evidence="11 12">Belongs to the TonB-dependent receptor family.</text>
</comment>
<dbReference type="PANTHER" id="PTHR32552">
    <property type="entry name" value="FERRICHROME IRON RECEPTOR-RELATED"/>
    <property type="match status" value="1"/>
</dbReference>
<keyword evidence="3 11" id="KW-1134">Transmembrane beta strand</keyword>
<feature type="domain" description="TonB-dependent receptor-like beta-barrel" evidence="14">
    <location>
        <begin position="249"/>
        <end position="673"/>
    </location>
</feature>
<dbReference type="InterPro" id="IPR012910">
    <property type="entry name" value="Plug_dom"/>
</dbReference>
<evidence type="ECO:0000256" key="1">
    <source>
        <dbReference type="ARBA" id="ARBA00004571"/>
    </source>
</evidence>
<keyword evidence="2 11" id="KW-0813">Transport</keyword>
<evidence type="ECO:0000259" key="15">
    <source>
        <dbReference type="Pfam" id="PF07715"/>
    </source>
</evidence>
<keyword evidence="17" id="KW-1185">Reference proteome</keyword>
<keyword evidence="13" id="KW-0732">Signal</keyword>
<keyword evidence="16" id="KW-0675">Receptor</keyword>
<dbReference type="RefSeq" id="WP_163494776.1">
    <property type="nucleotide sequence ID" value="NZ_CP048711.1"/>
</dbReference>
<feature type="signal peptide" evidence="13">
    <location>
        <begin position="1"/>
        <end position="34"/>
    </location>
</feature>
<evidence type="ECO:0000256" key="12">
    <source>
        <dbReference type="RuleBase" id="RU003357"/>
    </source>
</evidence>
<evidence type="ECO:0000256" key="2">
    <source>
        <dbReference type="ARBA" id="ARBA00022448"/>
    </source>
</evidence>
<dbReference type="InterPro" id="IPR036942">
    <property type="entry name" value="Beta-barrel_TonB_sf"/>
</dbReference>
<evidence type="ECO:0000256" key="6">
    <source>
        <dbReference type="ARBA" id="ARBA00023004"/>
    </source>
</evidence>
<evidence type="ECO:0000256" key="11">
    <source>
        <dbReference type="PROSITE-ProRule" id="PRU01360"/>
    </source>
</evidence>
<dbReference type="KEGG" id="kim:G3T16_08950"/>
<dbReference type="GO" id="GO:0006826">
    <property type="term" value="P:iron ion transport"/>
    <property type="evidence" value="ECO:0007669"/>
    <property type="project" value="UniProtKB-KW"/>
</dbReference>
<dbReference type="SUPFAM" id="SSF56935">
    <property type="entry name" value="Porins"/>
    <property type="match status" value="1"/>
</dbReference>
<sequence length="708" mass="77736">MKMTHVQRTHSSHRVYVKALVLAGLSLHVGSASAVLEEIVVTAQKRPERLIDIPVTISAVSADDFALAGTDSLESLNKLVPGVYINTPVYYLSPTIRGVGSTLSVNNESNVALYIDGVYQPAQASNVFDLASVEGVEVLKGPQGTIFGRNATGGAILVKTLDPSFERDGKFAISYGRFDEVRAKSYINLPINDTVAANLALNYRHTPGYIRDVRTDRLANEAETFGARGKVLLQPLDNLNVTLTASHTKFDDPTASSYQNYKGQNVLAPVPGAGPVASDRFEVSHNSEAVLRTTAQEYNARIDYDTGTGTLSSITAFKDDKLTTTNDGDNTYLDIFRIDFTYKNETVTQELNFTSTGDNFNYVVGAYYYRNKTYYSSFQYNRVEFLEQENNREAFAGYADGTYEFGDLALIAGIRYSTEDREMGNALLPHPMIPAPGSRSIQKRDSSWTPRVGLRYALTDHSNLYAIYSRGFKSGTFNGTSLTDPGVSPETIDAYEIGYKAVGDRFTLNSSAYYYDYQDVQASTLIIRDGVALSSVVNAAEARIYGAEFDASYLFSDMWSMRGALAYTNAEYSSFPDAPGYQEAPGGGFMTVPVDASGNPMVRTPKYQASAQINYLVPVGGNTLEFSLSPSYQSKVYFDSSARLNQGAVFLLDASIAMNLANGMKVTVFGRNITDRKYYTQKGYSTLNISSNFAKPMTYGVEFAWDLL</sequence>
<gene>
    <name evidence="16" type="ORF">G3T16_08950</name>
</gene>
<dbReference type="InterPro" id="IPR039426">
    <property type="entry name" value="TonB-dep_rcpt-like"/>
</dbReference>
<keyword evidence="7" id="KW-0406">Ion transport</keyword>
<protein>
    <submittedName>
        <fullName evidence="16">TonB-dependent receptor</fullName>
    </submittedName>
</protein>
<evidence type="ECO:0000256" key="10">
    <source>
        <dbReference type="ARBA" id="ARBA00023237"/>
    </source>
</evidence>
<keyword evidence="9 11" id="KW-0472">Membrane</keyword>
<dbReference type="GO" id="GO:0009279">
    <property type="term" value="C:cell outer membrane"/>
    <property type="evidence" value="ECO:0007669"/>
    <property type="project" value="UniProtKB-SubCell"/>
</dbReference>
<reference evidence="16 17" key="1">
    <citation type="submission" date="2020-02" db="EMBL/GenBank/DDBJ databases">
        <title>Genome sequencing for Kineobactrum sp. M2.</title>
        <authorList>
            <person name="Park S.-J."/>
        </authorList>
    </citation>
    <scope>NUCLEOTIDE SEQUENCE [LARGE SCALE GENOMIC DNA]</scope>
    <source>
        <strain evidence="16 17">M2</strain>
    </source>
</reference>
<evidence type="ECO:0000256" key="13">
    <source>
        <dbReference type="SAM" id="SignalP"/>
    </source>
</evidence>
<dbReference type="InterPro" id="IPR000531">
    <property type="entry name" value="Beta-barrel_TonB"/>
</dbReference>
<feature type="domain" description="TonB-dependent receptor plug" evidence="15">
    <location>
        <begin position="50"/>
        <end position="155"/>
    </location>
</feature>
<evidence type="ECO:0000256" key="7">
    <source>
        <dbReference type="ARBA" id="ARBA00023065"/>
    </source>
</evidence>
<evidence type="ECO:0000313" key="17">
    <source>
        <dbReference type="Proteomes" id="UP000477680"/>
    </source>
</evidence>
<comment type="subcellular location">
    <subcellularLocation>
        <location evidence="1 11">Cell outer membrane</location>
        <topology evidence="1 11">Multi-pass membrane protein</topology>
    </subcellularLocation>
</comment>
<keyword evidence="5 11" id="KW-0812">Transmembrane</keyword>
<dbReference type="PROSITE" id="PS52016">
    <property type="entry name" value="TONB_DEPENDENT_REC_3"/>
    <property type="match status" value="1"/>
</dbReference>
<evidence type="ECO:0000256" key="9">
    <source>
        <dbReference type="ARBA" id="ARBA00023136"/>
    </source>
</evidence>
<evidence type="ECO:0000256" key="8">
    <source>
        <dbReference type="ARBA" id="ARBA00023077"/>
    </source>
</evidence>
<proteinExistence type="inferred from homology"/>
<dbReference type="EMBL" id="CP048711">
    <property type="protein sequence ID" value="QIB65511.1"/>
    <property type="molecule type" value="Genomic_DNA"/>
</dbReference>
<dbReference type="Pfam" id="PF00593">
    <property type="entry name" value="TonB_dep_Rec_b-barrel"/>
    <property type="match status" value="1"/>
</dbReference>
<dbReference type="Proteomes" id="UP000477680">
    <property type="component" value="Chromosome"/>
</dbReference>
<keyword evidence="8 12" id="KW-0798">TonB box</keyword>
<feature type="chain" id="PRO_5025634996" evidence="13">
    <location>
        <begin position="35"/>
        <end position="708"/>
    </location>
</feature>
<dbReference type="PANTHER" id="PTHR32552:SF81">
    <property type="entry name" value="TONB-DEPENDENT OUTER MEMBRANE RECEPTOR"/>
    <property type="match status" value="1"/>
</dbReference>
<evidence type="ECO:0000256" key="5">
    <source>
        <dbReference type="ARBA" id="ARBA00022692"/>
    </source>
</evidence>
<evidence type="ECO:0000259" key="14">
    <source>
        <dbReference type="Pfam" id="PF00593"/>
    </source>
</evidence>
<organism evidence="16 17">
    <name type="scientific">Kineobactrum salinum</name>
    <dbReference type="NCBI Taxonomy" id="2708301"/>
    <lineage>
        <taxon>Bacteria</taxon>
        <taxon>Pseudomonadati</taxon>
        <taxon>Pseudomonadota</taxon>
        <taxon>Gammaproteobacteria</taxon>
        <taxon>Cellvibrionales</taxon>
        <taxon>Halieaceae</taxon>
        <taxon>Kineobactrum</taxon>
    </lineage>
</organism>
<keyword evidence="10 11" id="KW-0998">Cell outer membrane</keyword>
<evidence type="ECO:0000256" key="4">
    <source>
        <dbReference type="ARBA" id="ARBA00022496"/>
    </source>
</evidence>
<dbReference type="CDD" id="cd01347">
    <property type="entry name" value="ligand_gated_channel"/>
    <property type="match status" value="1"/>
</dbReference>
<evidence type="ECO:0000256" key="3">
    <source>
        <dbReference type="ARBA" id="ARBA00022452"/>
    </source>
</evidence>
<dbReference type="Pfam" id="PF07715">
    <property type="entry name" value="Plug"/>
    <property type="match status" value="1"/>
</dbReference>